<dbReference type="Proteomes" id="UP000194577">
    <property type="component" value="Unassembled WGS sequence"/>
</dbReference>
<proteinExistence type="predicted"/>
<evidence type="ECO:0000313" key="2">
    <source>
        <dbReference type="EMBL" id="PHP52587.1"/>
    </source>
</evidence>
<evidence type="ECO:0008006" key="4">
    <source>
        <dbReference type="Google" id="ProtNLM"/>
    </source>
</evidence>
<accession>A0ABX4MAT6</accession>
<keyword evidence="3" id="KW-1185">Reference proteome</keyword>
<feature type="region of interest" description="Disordered" evidence="1">
    <location>
        <begin position="227"/>
        <end position="246"/>
    </location>
</feature>
<dbReference type="EMBL" id="MTPX02000042">
    <property type="protein sequence ID" value="PHP52587.1"/>
    <property type="molecule type" value="Genomic_DNA"/>
</dbReference>
<protein>
    <recommendedName>
        <fullName evidence="4">Phage Terminase</fullName>
    </recommendedName>
</protein>
<comment type="caution">
    <text evidence="2">The sequence shown here is derived from an EMBL/GenBank/DDBJ whole genome shotgun (WGS) entry which is preliminary data.</text>
</comment>
<dbReference type="InterPro" id="IPR027417">
    <property type="entry name" value="P-loop_NTPase"/>
</dbReference>
<dbReference type="Gene3D" id="3.40.50.300">
    <property type="entry name" value="P-loop containing nucleotide triphosphate hydrolases"/>
    <property type="match status" value="1"/>
</dbReference>
<dbReference type="RefSeq" id="WP_086614198.1">
    <property type="nucleotide sequence ID" value="NZ_MTPX02000042.1"/>
</dbReference>
<gene>
    <name evidence="2" type="ORF">BW737_008875</name>
</gene>
<organism evidence="2 3">
    <name type="scientific">Actinomyces ruminis</name>
    <dbReference type="NCBI Taxonomy" id="1937003"/>
    <lineage>
        <taxon>Bacteria</taxon>
        <taxon>Bacillati</taxon>
        <taxon>Actinomycetota</taxon>
        <taxon>Actinomycetes</taxon>
        <taxon>Actinomycetales</taxon>
        <taxon>Actinomycetaceae</taxon>
        <taxon>Actinomyces</taxon>
    </lineage>
</organism>
<name>A0ABX4MAT6_9ACTO</name>
<sequence length="383" mass="41773">MATVLCIHMLELLPDGRLRFRIVVTLVARQNGKSTVAMVVLLFLMYVKGWSVLGTAQDLETSEALWAEAVALVDPSEHEDDPDFVDELGDEVRRISLGSGMKALQLWNGATYKVKATSRRAGRGKHVQLVVFDELREHQDWSSWSAVSKTTMAQDSGLVLALSNAGDHASVVLRHMRRLGHIALGDPDGIWGDAPDDTTNGLDDDGETDALAQSLGLFEWSTPPGASRWDRDSWAQSNPSMNHRRADGSIGIREETIAASAATDPPGEFMTEVQCQWLSSSAKPPFMEGAWEAGLRTDTFIPAEKVVYGLDVSWDRSASYVAAAGINNRDVPQVEIAARLPRTDFTVDWFAARANPDDPITVVAQGKGAPVSTCSPTWRRSTA</sequence>
<reference evidence="2 3" key="1">
    <citation type="submission" date="2017-10" db="EMBL/GenBank/DDBJ databases">
        <title>Draft genome sequence of cellulolytic Actinomyces sp CtC72 isolated from cattle rumen fluid.</title>
        <authorList>
            <person name="Joshi A.J."/>
            <person name="Vasudevan G."/>
            <person name="Lanjekar V.B."/>
            <person name="Hivarkar S."/>
            <person name="Engineer A."/>
            <person name="Pore S.D."/>
            <person name="Dhakephalkar P.K."/>
            <person name="Dagar S."/>
        </authorList>
    </citation>
    <scope>NUCLEOTIDE SEQUENCE [LARGE SCALE GENOMIC DNA]</scope>
    <source>
        <strain evidence="3">CtC72</strain>
    </source>
</reference>
<evidence type="ECO:0000313" key="3">
    <source>
        <dbReference type="Proteomes" id="UP000194577"/>
    </source>
</evidence>
<evidence type="ECO:0000256" key="1">
    <source>
        <dbReference type="SAM" id="MobiDB-lite"/>
    </source>
</evidence>